<feature type="chain" id="PRO_5042983760" evidence="2">
    <location>
        <begin position="17"/>
        <end position="71"/>
    </location>
</feature>
<dbReference type="AlphaFoldDB" id="A0AAN6SJY3"/>
<organism evidence="3 4">
    <name type="scientific">Pseudoneurospora amorphoporcata</name>
    <dbReference type="NCBI Taxonomy" id="241081"/>
    <lineage>
        <taxon>Eukaryota</taxon>
        <taxon>Fungi</taxon>
        <taxon>Dikarya</taxon>
        <taxon>Ascomycota</taxon>
        <taxon>Pezizomycotina</taxon>
        <taxon>Sordariomycetes</taxon>
        <taxon>Sordariomycetidae</taxon>
        <taxon>Sordariales</taxon>
        <taxon>Sordariaceae</taxon>
        <taxon>Pseudoneurospora</taxon>
    </lineage>
</organism>
<protein>
    <submittedName>
        <fullName evidence="3">Uncharacterized protein</fullName>
    </submittedName>
</protein>
<evidence type="ECO:0000313" key="3">
    <source>
        <dbReference type="EMBL" id="KAK3956134.1"/>
    </source>
</evidence>
<sequence>MRFITILSLLTALAAASPVITPRNTNSAPAPIINKRVDIYWGWFARDAEQFKEDGTGEMPDAAEGVEGEQK</sequence>
<evidence type="ECO:0000256" key="1">
    <source>
        <dbReference type="SAM" id="MobiDB-lite"/>
    </source>
</evidence>
<gene>
    <name evidence="3" type="ORF">QBC32DRAFT_332026</name>
</gene>
<dbReference type="Proteomes" id="UP001303222">
    <property type="component" value="Unassembled WGS sequence"/>
</dbReference>
<name>A0AAN6SJY3_9PEZI</name>
<feature type="region of interest" description="Disordered" evidence="1">
    <location>
        <begin position="51"/>
        <end position="71"/>
    </location>
</feature>
<dbReference type="EMBL" id="MU859069">
    <property type="protein sequence ID" value="KAK3956134.1"/>
    <property type="molecule type" value="Genomic_DNA"/>
</dbReference>
<proteinExistence type="predicted"/>
<accession>A0AAN6SJY3</accession>
<comment type="caution">
    <text evidence="3">The sequence shown here is derived from an EMBL/GenBank/DDBJ whole genome shotgun (WGS) entry which is preliminary data.</text>
</comment>
<reference evidence="3" key="1">
    <citation type="journal article" date="2023" name="Mol. Phylogenet. Evol.">
        <title>Genome-scale phylogeny and comparative genomics of the fungal order Sordariales.</title>
        <authorList>
            <person name="Hensen N."/>
            <person name="Bonometti L."/>
            <person name="Westerberg I."/>
            <person name="Brannstrom I.O."/>
            <person name="Guillou S."/>
            <person name="Cros-Aarteil S."/>
            <person name="Calhoun S."/>
            <person name="Haridas S."/>
            <person name="Kuo A."/>
            <person name="Mondo S."/>
            <person name="Pangilinan J."/>
            <person name="Riley R."/>
            <person name="LaButti K."/>
            <person name="Andreopoulos B."/>
            <person name="Lipzen A."/>
            <person name="Chen C."/>
            <person name="Yan M."/>
            <person name="Daum C."/>
            <person name="Ng V."/>
            <person name="Clum A."/>
            <person name="Steindorff A."/>
            <person name="Ohm R.A."/>
            <person name="Martin F."/>
            <person name="Silar P."/>
            <person name="Natvig D.O."/>
            <person name="Lalanne C."/>
            <person name="Gautier V."/>
            <person name="Ament-Velasquez S.L."/>
            <person name="Kruys A."/>
            <person name="Hutchinson M.I."/>
            <person name="Powell A.J."/>
            <person name="Barry K."/>
            <person name="Miller A.N."/>
            <person name="Grigoriev I.V."/>
            <person name="Debuchy R."/>
            <person name="Gladieux P."/>
            <person name="Hiltunen Thoren M."/>
            <person name="Johannesson H."/>
        </authorList>
    </citation>
    <scope>NUCLEOTIDE SEQUENCE</scope>
    <source>
        <strain evidence="3">CBS 626.80</strain>
    </source>
</reference>
<keyword evidence="2" id="KW-0732">Signal</keyword>
<evidence type="ECO:0000313" key="4">
    <source>
        <dbReference type="Proteomes" id="UP001303222"/>
    </source>
</evidence>
<evidence type="ECO:0000256" key="2">
    <source>
        <dbReference type="SAM" id="SignalP"/>
    </source>
</evidence>
<feature type="signal peptide" evidence="2">
    <location>
        <begin position="1"/>
        <end position="16"/>
    </location>
</feature>
<keyword evidence="4" id="KW-1185">Reference proteome</keyword>
<reference evidence="3" key="2">
    <citation type="submission" date="2023-06" db="EMBL/GenBank/DDBJ databases">
        <authorList>
            <consortium name="Lawrence Berkeley National Laboratory"/>
            <person name="Mondo S.J."/>
            <person name="Hensen N."/>
            <person name="Bonometti L."/>
            <person name="Westerberg I."/>
            <person name="Brannstrom I.O."/>
            <person name="Guillou S."/>
            <person name="Cros-Aarteil S."/>
            <person name="Calhoun S."/>
            <person name="Haridas S."/>
            <person name="Kuo A."/>
            <person name="Pangilinan J."/>
            <person name="Riley R."/>
            <person name="Labutti K."/>
            <person name="Andreopoulos B."/>
            <person name="Lipzen A."/>
            <person name="Chen C."/>
            <person name="Yanf M."/>
            <person name="Daum C."/>
            <person name="Ng V."/>
            <person name="Clum A."/>
            <person name="Steindorff A."/>
            <person name="Ohm R."/>
            <person name="Martin F."/>
            <person name="Silar P."/>
            <person name="Natvig D."/>
            <person name="Lalanne C."/>
            <person name="Gautier V."/>
            <person name="Ament-Velasquez S.L."/>
            <person name="Kruys A."/>
            <person name="Hutchinson M.I."/>
            <person name="Powell A.J."/>
            <person name="Barry K."/>
            <person name="Miller A.N."/>
            <person name="Grigoriev I.V."/>
            <person name="Debuchy R."/>
            <person name="Gladieux P."/>
            <person name="Thoren M.H."/>
            <person name="Johannesson H."/>
        </authorList>
    </citation>
    <scope>NUCLEOTIDE SEQUENCE</scope>
    <source>
        <strain evidence="3">CBS 626.80</strain>
    </source>
</reference>